<feature type="domain" description="DUF4136" evidence="2">
    <location>
        <begin position="25"/>
        <end position="174"/>
    </location>
</feature>
<evidence type="ECO:0000259" key="2">
    <source>
        <dbReference type="Pfam" id="PF13590"/>
    </source>
</evidence>
<feature type="chain" id="PRO_5014856206" description="DUF4136 domain-containing protein" evidence="1">
    <location>
        <begin position="25"/>
        <end position="175"/>
    </location>
</feature>
<name>A0A2K9LJZ2_9GAMM</name>
<proteinExistence type="predicted"/>
<keyword evidence="4" id="KW-1185">Reference proteome</keyword>
<reference evidence="4" key="1">
    <citation type="submission" date="2017-08" db="EMBL/GenBank/DDBJ databases">
        <title>Direct submision.</title>
        <authorList>
            <person name="Kim S.-J."/>
            <person name="Rhee S.-K."/>
        </authorList>
    </citation>
    <scope>NUCLEOTIDE SEQUENCE [LARGE SCALE GENOMIC DNA]</scope>
    <source>
        <strain evidence="4">GI5</strain>
    </source>
</reference>
<dbReference type="AlphaFoldDB" id="A0A2K9LJZ2"/>
<dbReference type="Pfam" id="PF13590">
    <property type="entry name" value="DUF4136"/>
    <property type="match status" value="1"/>
</dbReference>
<dbReference type="KEGG" id="kak:Kalk_09635"/>
<sequence length="175" mass="19269">MSRLILVTISLFCMLLGGCAQKLANYDYNPGFNYASYQGYALQQSEKQTYQSLDGSRIEQAIQKALAGRYSQVEQGAADFLVAYYLQAERKIDNSGVSFGFGVSGGNMGVGVSTGPKAKEKTEGKLILEVVDTQSNQLVWTAKATRNLLDSMNPSQREYLIQDLVQEMLANFPPQ</sequence>
<organism evidence="3 4">
    <name type="scientific">Ketobacter alkanivorans</name>
    <dbReference type="NCBI Taxonomy" id="1917421"/>
    <lineage>
        <taxon>Bacteria</taxon>
        <taxon>Pseudomonadati</taxon>
        <taxon>Pseudomonadota</taxon>
        <taxon>Gammaproteobacteria</taxon>
        <taxon>Pseudomonadales</taxon>
        <taxon>Ketobacteraceae</taxon>
        <taxon>Ketobacter</taxon>
    </lineage>
</organism>
<evidence type="ECO:0000256" key="1">
    <source>
        <dbReference type="SAM" id="SignalP"/>
    </source>
</evidence>
<evidence type="ECO:0000313" key="3">
    <source>
        <dbReference type="EMBL" id="AUM12658.1"/>
    </source>
</evidence>
<dbReference type="RefSeq" id="WP_101894043.1">
    <property type="nucleotide sequence ID" value="NZ_CP022684.1"/>
</dbReference>
<dbReference type="Proteomes" id="UP000235116">
    <property type="component" value="Chromosome"/>
</dbReference>
<gene>
    <name evidence="3" type="ORF">Kalk_09635</name>
</gene>
<protein>
    <recommendedName>
        <fullName evidence="2">DUF4136 domain-containing protein</fullName>
    </recommendedName>
</protein>
<dbReference type="Gene3D" id="3.30.160.670">
    <property type="match status" value="1"/>
</dbReference>
<feature type="signal peptide" evidence="1">
    <location>
        <begin position="1"/>
        <end position="24"/>
    </location>
</feature>
<dbReference type="InterPro" id="IPR025411">
    <property type="entry name" value="DUF4136"/>
</dbReference>
<evidence type="ECO:0000313" key="4">
    <source>
        <dbReference type="Proteomes" id="UP000235116"/>
    </source>
</evidence>
<keyword evidence="1" id="KW-0732">Signal</keyword>
<dbReference type="PROSITE" id="PS51257">
    <property type="entry name" value="PROKAR_LIPOPROTEIN"/>
    <property type="match status" value="1"/>
</dbReference>
<dbReference type="OrthoDB" id="329837at2"/>
<accession>A0A2K9LJZ2</accession>
<dbReference type="EMBL" id="CP022684">
    <property type="protein sequence ID" value="AUM12658.1"/>
    <property type="molecule type" value="Genomic_DNA"/>
</dbReference>